<dbReference type="InterPro" id="IPR007568">
    <property type="entry name" value="RTA1"/>
</dbReference>
<accession>A0A1L9S6W7</accession>
<dbReference type="GO" id="GO:0016020">
    <property type="term" value="C:membrane"/>
    <property type="evidence" value="ECO:0007669"/>
    <property type="project" value="UniProtKB-SubCell"/>
</dbReference>
<feature type="transmembrane region" description="Helical" evidence="5">
    <location>
        <begin position="112"/>
        <end position="132"/>
    </location>
</feature>
<reference evidence="7" key="1">
    <citation type="journal article" date="2017" name="Genome Biol.">
        <title>Comparative genomics reveals high biological diversity and specific adaptations in the industrially and medically important fungal genus Aspergillus.</title>
        <authorList>
            <person name="de Vries R.P."/>
            <person name="Riley R."/>
            <person name="Wiebenga A."/>
            <person name="Aguilar-Osorio G."/>
            <person name="Amillis S."/>
            <person name="Uchima C.A."/>
            <person name="Anderluh G."/>
            <person name="Asadollahi M."/>
            <person name="Askin M."/>
            <person name="Barry K."/>
            <person name="Battaglia E."/>
            <person name="Bayram O."/>
            <person name="Benocci T."/>
            <person name="Braus-Stromeyer S.A."/>
            <person name="Caldana C."/>
            <person name="Canovas D."/>
            <person name="Cerqueira G.C."/>
            <person name="Chen F."/>
            <person name="Chen W."/>
            <person name="Choi C."/>
            <person name="Clum A."/>
            <person name="Dos Santos R.A."/>
            <person name="Damasio A.R."/>
            <person name="Diallinas G."/>
            <person name="Emri T."/>
            <person name="Fekete E."/>
            <person name="Flipphi M."/>
            <person name="Freyberg S."/>
            <person name="Gallo A."/>
            <person name="Gournas C."/>
            <person name="Habgood R."/>
            <person name="Hainaut M."/>
            <person name="Harispe M.L."/>
            <person name="Henrissat B."/>
            <person name="Hilden K.S."/>
            <person name="Hope R."/>
            <person name="Hossain A."/>
            <person name="Karabika E."/>
            <person name="Karaffa L."/>
            <person name="Karanyi Z."/>
            <person name="Krasevec N."/>
            <person name="Kuo A."/>
            <person name="Kusch H."/>
            <person name="LaButti K."/>
            <person name="Lagendijk E.L."/>
            <person name="Lapidus A."/>
            <person name="Levasseur A."/>
            <person name="Lindquist E."/>
            <person name="Lipzen A."/>
            <person name="Logrieco A.F."/>
            <person name="MacCabe A."/>
            <person name="Maekelae M.R."/>
            <person name="Malavazi I."/>
            <person name="Melin P."/>
            <person name="Meyer V."/>
            <person name="Mielnichuk N."/>
            <person name="Miskei M."/>
            <person name="Molnar A.P."/>
            <person name="Mule G."/>
            <person name="Ngan C.Y."/>
            <person name="Orejas M."/>
            <person name="Orosz E."/>
            <person name="Ouedraogo J.P."/>
            <person name="Overkamp K.M."/>
            <person name="Park H.-S."/>
            <person name="Perrone G."/>
            <person name="Piumi F."/>
            <person name="Punt P.J."/>
            <person name="Ram A.F."/>
            <person name="Ramon A."/>
            <person name="Rauscher S."/>
            <person name="Record E."/>
            <person name="Riano-Pachon D.M."/>
            <person name="Robert V."/>
            <person name="Roehrig J."/>
            <person name="Ruller R."/>
            <person name="Salamov A."/>
            <person name="Salih N.S."/>
            <person name="Samson R.A."/>
            <person name="Sandor E."/>
            <person name="Sanguinetti M."/>
            <person name="Schuetze T."/>
            <person name="Sepcic K."/>
            <person name="Shelest E."/>
            <person name="Sherlock G."/>
            <person name="Sophianopoulou V."/>
            <person name="Squina F.M."/>
            <person name="Sun H."/>
            <person name="Susca A."/>
            <person name="Todd R.B."/>
            <person name="Tsang A."/>
            <person name="Unkles S.E."/>
            <person name="van de Wiele N."/>
            <person name="van Rossen-Uffink D."/>
            <person name="Oliveira J.V."/>
            <person name="Vesth T.C."/>
            <person name="Visser J."/>
            <person name="Yu J.-H."/>
            <person name="Zhou M."/>
            <person name="Andersen M.R."/>
            <person name="Archer D.B."/>
            <person name="Baker S.E."/>
            <person name="Benoit I."/>
            <person name="Brakhage A.A."/>
            <person name="Braus G.H."/>
            <person name="Fischer R."/>
            <person name="Frisvad J.C."/>
            <person name="Goldman G.H."/>
            <person name="Houbraken J."/>
            <person name="Oakley B."/>
            <person name="Pocsi I."/>
            <person name="Scazzocchio C."/>
            <person name="Seiboth B."/>
            <person name="vanKuyk P.A."/>
            <person name="Wortman J."/>
            <person name="Dyer P.S."/>
            <person name="Grigoriev I.V."/>
        </authorList>
    </citation>
    <scope>NUCLEOTIDE SEQUENCE [LARGE SCALE GENOMIC DNA]</scope>
    <source>
        <strain evidence="7">CBS 506.65</strain>
    </source>
</reference>
<comment type="subcellular location">
    <subcellularLocation>
        <location evidence="1">Membrane</location>
        <topology evidence="1">Multi-pass membrane protein</topology>
    </subcellularLocation>
</comment>
<evidence type="ECO:0000256" key="5">
    <source>
        <dbReference type="SAM" id="Phobius"/>
    </source>
</evidence>
<dbReference type="Pfam" id="PF04479">
    <property type="entry name" value="RTA1"/>
    <property type="match status" value="1"/>
</dbReference>
<keyword evidence="3 5" id="KW-1133">Transmembrane helix</keyword>
<feature type="transmembrane region" description="Helical" evidence="5">
    <location>
        <begin position="144"/>
        <end position="163"/>
    </location>
</feature>
<keyword evidence="4 5" id="KW-0472">Membrane</keyword>
<dbReference type="EMBL" id="KV878355">
    <property type="protein sequence ID" value="OJJ42907.1"/>
    <property type="molecule type" value="Genomic_DNA"/>
</dbReference>
<protein>
    <recommendedName>
        <fullName evidence="8">RTA1 domain protein</fullName>
    </recommendedName>
</protein>
<dbReference type="AlphaFoldDB" id="A0A1L9S6W7"/>
<feature type="transmembrane region" description="Helical" evidence="5">
    <location>
        <begin position="264"/>
        <end position="284"/>
    </location>
</feature>
<keyword evidence="2 5" id="KW-0812">Transmembrane</keyword>
<evidence type="ECO:0000256" key="2">
    <source>
        <dbReference type="ARBA" id="ARBA00022692"/>
    </source>
</evidence>
<evidence type="ECO:0000313" key="7">
    <source>
        <dbReference type="Proteomes" id="UP000184188"/>
    </source>
</evidence>
<dbReference type="OrthoDB" id="5384040at2759"/>
<dbReference type="STRING" id="1073090.A0A1L9S6W7"/>
<keyword evidence="7" id="KW-1185">Reference proteome</keyword>
<feature type="transmembrane region" description="Helical" evidence="5">
    <location>
        <begin position="71"/>
        <end position="92"/>
    </location>
</feature>
<proteinExistence type="predicted"/>
<dbReference type="Proteomes" id="UP000184188">
    <property type="component" value="Unassembled WGS sequence"/>
</dbReference>
<evidence type="ECO:0000256" key="3">
    <source>
        <dbReference type="ARBA" id="ARBA00022989"/>
    </source>
</evidence>
<evidence type="ECO:0000256" key="1">
    <source>
        <dbReference type="ARBA" id="ARBA00004141"/>
    </source>
</evidence>
<dbReference type="GeneID" id="34607836"/>
<name>A0A1L9S6W7_9EURO</name>
<evidence type="ECO:0008006" key="8">
    <source>
        <dbReference type="Google" id="ProtNLM"/>
    </source>
</evidence>
<sequence>MSTTTTTTAAASATASCLNIKPGKDGFLPPEACDALLPYVPSFAAAVLFTVIFGATLVAHLVQAITFRKRFCWVVIMGAFWEVTAMVFRVLLTRNQSQVAFYLPNFLFIQLAPLWLNAFMYMILGRMVYFLVPEKRLFGISAKRLATIFVCLDVLTFLVQATGGILASQQNGSQSIIQTGMHIYMVGIGVQEFCILVFTALLVAFQRRVMRSALPPQVQGPSWKWLFFSMYTALILITIRIIYRLVEYSDGTDYSTSPILSHEWYMYVFDATPISLAFLVVNIFHPGRFLIGPDSEFPRLTRMEKKRLKAERKARKARKGRDDEFGAFYEDTHEILNSEQREDAV</sequence>
<dbReference type="VEuPathDB" id="FungiDB:ASPZODRAFT_1237105"/>
<feature type="transmembrane region" description="Helical" evidence="5">
    <location>
        <begin position="183"/>
        <end position="205"/>
    </location>
</feature>
<organism evidence="6 7">
    <name type="scientific">Penicilliopsis zonata CBS 506.65</name>
    <dbReference type="NCBI Taxonomy" id="1073090"/>
    <lineage>
        <taxon>Eukaryota</taxon>
        <taxon>Fungi</taxon>
        <taxon>Dikarya</taxon>
        <taxon>Ascomycota</taxon>
        <taxon>Pezizomycotina</taxon>
        <taxon>Eurotiomycetes</taxon>
        <taxon>Eurotiomycetidae</taxon>
        <taxon>Eurotiales</taxon>
        <taxon>Aspergillaceae</taxon>
        <taxon>Penicilliopsis</taxon>
    </lineage>
</organism>
<dbReference type="RefSeq" id="XP_022577417.1">
    <property type="nucleotide sequence ID" value="XM_022721371.1"/>
</dbReference>
<dbReference type="PANTHER" id="PTHR31465">
    <property type="entry name" value="PROTEIN RTA1-RELATED"/>
    <property type="match status" value="1"/>
</dbReference>
<gene>
    <name evidence="6" type="ORF">ASPZODRAFT_1237105</name>
</gene>
<dbReference type="PANTHER" id="PTHR31465:SF15">
    <property type="entry name" value="LIPID TRANSPORTER ATNI-RELATED"/>
    <property type="match status" value="1"/>
</dbReference>
<evidence type="ECO:0000256" key="4">
    <source>
        <dbReference type="ARBA" id="ARBA00023136"/>
    </source>
</evidence>
<feature type="transmembrane region" description="Helical" evidence="5">
    <location>
        <begin position="39"/>
        <end position="59"/>
    </location>
</feature>
<evidence type="ECO:0000313" key="6">
    <source>
        <dbReference type="EMBL" id="OJJ42907.1"/>
    </source>
</evidence>
<feature type="transmembrane region" description="Helical" evidence="5">
    <location>
        <begin position="225"/>
        <end position="244"/>
    </location>
</feature>